<gene>
    <name evidence="1" type="ORF">BpHYR1_016639</name>
</gene>
<name>A0A3M7Q535_BRAPC</name>
<keyword evidence="2" id="KW-1185">Reference proteome</keyword>
<reference evidence="1 2" key="1">
    <citation type="journal article" date="2018" name="Sci. Rep.">
        <title>Genomic signatures of local adaptation to the degree of environmental predictability in rotifers.</title>
        <authorList>
            <person name="Franch-Gras L."/>
            <person name="Hahn C."/>
            <person name="Garcia-Roger E.M."/>
            <person name="Carmona M.J."/>
            <person name="Serra M."/>
            <person name="Gomez A."/>
        </authorList>
    </citation>
    <scope>NUCLEOTIDE SEQUENCE [LARGE SCALE GENOMIC DNA]</scope>
    <source>
        <strain evidence="1">HYR1</strain>
    </source>
</reference>
<protein>
    <submittedName>
        <fullName evidence="1">Uncharacterized protein</fullName>
    </submittedName>
</protein>
<accession>A0A3M7Q535</accession>
<evidence type="ECO:0000313" key="1">
    <source>
        <dbReference type="EMBL" id="RNA06111.1"/>
    </source>
</evidence>
<organism evidence="1 2">
    <name type="scientific">Brachionus plicatilis</name>
    <name type="common">Marine rotifer</name>
    <name type="synonym">Brachionus muelleri</name>
    <dbReference type="NCBI Taxonomy" id="10195"/>
    <lineage>
        <taxon>Eukaryota</taxon>
        <taxon>Metazoa</taxon>
        <taxon>Spiralia</taxon>
        <taxon>Gnathifera</taxon>
        <taxon>Rotifera</taxon>
        <taxon>Eurotatoria</taxon>
        <taxon>Monogononta</taxon>
        <taxon>Pseudotrocha</taxon>
        <taxon>Ploima</taxon>
        <taxon>Brachionidae</taxon>
        <taxon>Brachionus</taxon>
    </lineage>
</organism>
<evidence type="ECO:0000313" key="2">
    <source>
        <dbReference type="Proteomes" id="UP000276133"/>
    </source>
</evidence>
<dbReference type="AlphaFoldDB" id="A0A3M7Q535"/>
<sequence length="113" mass="13200">MCSLFIYLPMIIEDFFSIFSAVSNNARTTRGPILTWDLWLLLCALKSKNQKYPLICFLTILIQNKYNINNCVKNESVYKHSTNDFKQTAVRKNNFIQKKLLDLTCQKNEIISV</sequence>
<proteinExistence type="predicted"/>
<dbReference type="Proteomes" id="UP000276133">
    <property type="component" value="Unassembled WGS sequence"/>
</dbReference>
<comment type="caution">
    <text evidence="1">The sequence shown here is derived from an EMBL/GenBank/DDBJ whole genome shotgun (WGS) entry which is preliminary data.</text>
</comment>
<dbReference type="EMBL" id="REGN01007486">
    <property type="protein sequence ID" value="RNA06111.1"/>
    <property type="molecule type" value="Genomic_DNA"/>
</dbReference>